<dbReference type="GO" id="GO:0005737">
    <property type="term" value="C:cytoplasm"/>
    <property type="evidence" value="ECO:0007669"/>
    <property type="project" value="UniProtKB-SubCell"/>
</dbReference>
<comment type="caution">
    <text evidence="10">The sequence shown here is derived from an EMBL/GenBank/DDBJ whole genome shotgun (WGS) entry which is preliminary data.</text>
</comment>
<feature type="compositionally biased region" description="Polar residues" evidence="6">
    <location>
        <begin position="614"/>
        <end position="636"/>
    </location>
</feature>
<feature type="region of interest" description="Disordered" evidence="6">
    <location>
        <begin position="1"/>
        <end position="48"/>
    </location>
</feature>
<evidence type="ECO:0000313" key="10">
    <source>
        <dbReference type="EMBL" id="CAF3512138.1"/>
    </source>
</evidence>
<evidence type="ECO:0000256" key="2">
    <source>
        <dbReference type="ARBA" id="ARBA00009866"/>
    </source>
</evidence>
<feature type="coiled-coil region" evidence="5">
    <location>
        <begin position="127"/>
        <end position="193"/>
    </location>
</feature>
<protein>
    <submittedName>
        <fullName evidence="10">Uncharacterized protein</fullName>
    </submittedName>
</protein>
<dbReference type="Proteomes" id="UP000677228">
    <property type="component" value="Unassembled WGS sequence"/>
</dbReference>
<reference evidence="10" key="1">
    <citation type="submission" date="2021-02" db="EMBL/GenBank/DDBJ databases">
        <authorList>
            <person name="Nowell W R."/>
        </authorList>
    </citation>
    <scope>NUCLEOTIDE SEQUENCE</scope>
</reference>
<keyword evidence="3" id="KW-0963">Cytoplasm</keyword>
<dbReference type="Proteomes" id="UP000682733">
    <property type="component" value="Unassembled WGS sequence"/>
</dbReference>
<dbReference type="Pfam" id="PF09744">
    <property type="entry name" value="RH1"/>
    <property type="match status" value="1"/>
</dbReference>
<dbReference type="GO" id="GO:0030159">
    <property type="term" value="F:signaling receptor complex adaptor activity"/>
    <property type="evidence" value="ECO:0007669"/>
    <property type="project" value="TreeGrafter"/>
</dbReference>
<dbReference type="Gene3D" id="1.20.5.1000">
    <property type="entry name" value="arf6 gtpase in complex with a specific effector, jip4"/>
    <property type="match status" value="1"/>
</dbReference>
<evidence type="ECO:0000256" key="5">
    <source>
        <dbReference type="SAM" id="Coils"/>
    </source>
</evidence>
<dbReference type="Pfam" id="PF16471">
    <property type="entry name" value="JIP_LZII"/>
    <property type="match status" value="1"/>
</dbReference>
<feature type="region of interest" description="Disordered" evidence="6">
    <location>
        <begin position="554"/>
        <end position="645"/>
    </location>
</feature>
<sequence>MSESTFISDTKPKNIIPNRNKLKSEDKTSNNNNGDQDLSTSSTSEDSHTLLSETVTTLASSVYNELERIIKKYGENSVKDLMPVMIATLESLDSALHDKEVRQLENESLKEQTDQLYQQYEREKQFHKEYQQRYLQVEDNLEETKRENDEKLQSLESIVKIFEIKARNAADHVSRLEEKESEMKQEYKRLHDRYCELFKAHCDYMERTKILYGTDKLDQLSSNALRVRSNMHLPVQQHQFDSKAPFSHTVTNDRTPTRADVSFTSYNGPVVGASFRSELESSHGTHTQTDTLSRNDAAVNTDFEKNYFHPEIDSDVQASDEDDDLSIDDNNKNMEAFYKETRNENIDISDVDASADLLGMTKEVANLIKENNELLETKNALNVLKDDLLVKIEELSSEQEILREEVTSLQTVKTRLQLRITELEEEVKKSREELDKRKKEEEEDVPTGDRKRFTKVEMSRILLERNSYKQRLMELEEAIHWQDHLRASKLTDPQSAATSSTLDNAQQKKRSTFWKLASSSIKAIVPQNILGVPMNDIKNDLREGTTQISDFFSGLFGATPAPPEKPSKRSLTAGSGGVKYSHTSDQLAPNPNTNSTSLQNDSENNLPLERTHSNSENLVTESTPKMNQNDKTSSPVKQRKNSLIAKDDSRVQAYGWSLPSKNQLKLSELNGKVHVNVPVPVYCRPIYNTNDLTQIWCAVGIDLNGAPTSNNLTTNSNDADLSSLPSGEQLNKQLIESYNQMTDEPYLRLSSLVWIASKCNQSAMITIIDSNKADKIIDTFTLGRAVVYAMGSVPGPASSDYTVDDEQWKRKSQTVDHIEEKLTSNGKEYGLILSIYNKKWGRFLLAIKVVSCAAGNSNVIKANEANTSVSETFPLEIKSSEEAVAQLVLNTQNTNKKPMYSTKYPTVWLGSGDGWLYLHSSVGDYRTTIEKVWLKNAIYSVVHVRGRVFVALANEKIAVFRRNNDGTWNLKNFYLIEIGKSRQSVRCLINVFNNIWCGVMNRIHVIDSQSLEIIKQFDVHPHLEHSVQHMTWSGEGVWISVRLSSTLQLYHAINYQHLQDVDVQPYVEKMIATEKAGLYFVHISSLSIACKRLWIGTGNGIIISVPLSENSSSSSSNQKSSALTKPGSVIRVYDQSSSNIPYCSMNNAQLSFHGYKDAVKFFVVVSGNPPPKLSIENKSNNSELNTIPLNSDHSLTISSDISFSNDMLVLSGGEGYIDFRVGDVDNINEENKQPSTVGKSHLIVWHVSSI</sequence>
<dbReference type="GO" id="GO:0016192">
    <property type="term" value="P:vesicle-mediated transport"/>
    <property type="evidence" value="ECO:0007669"/>
    <property type="project" value="TreeGrafter"/>
</dbReference>
<evidence type="ECO:0000256" key="3">
    <source>
        <dbReference type="ARBA" id="ARBA00022490"/>
    </source>
</evidence>
<organism evidence="10 11">
    <name type="scientific">Didymodactylos carnosus</name>
    <dbReference type="NCBI Taxonomy" id="1234261"/>
    <lineage>
        <taxon>Eukaryota</taxon>
        <taxon>Metazoa</taxon>
        <taxon>Spiralia</taxon>
        <taxon>Gnathifera</taxon>
        <taxon>Rotifera</taxon>
        <taxon>Eurotatoria</taxon>
        <taxon>Bdelloidea</taxon>
        <taxon>Philodinida</taxon>
        <taxon>Philodinidae</taxon>
        <taxon>Didymodactylos</taxon>
    </lineage>
</organism>
<dbReference type="SUPFAM" id="SSF50998">
    <property type="entry name" value="Quinoprotein alcohol dehydrogenase-like"/>
    <property type="match status" value="1"/>
</dbReference>
<gene>
    <name evidence="9" type="ORF">OVA965_LOCUS1110</name>
    <name evidence="10" type="ORF">TMI583_LOCUS1111</name>
</gene>
<evidence type="ECO:0000256" key="1">
    <source>
        <dbReference type="ARBA" id="ARBA00004496"/>
    </source>
</evidence>
<dbReference type="InterPro" id="IPR032486">
    <property type="entry name" value="JIP_LZII"/>
</dbReference>
<name>A0A8S2GFI5_9BILA</name>
<dbReference type="InterPro" id="IPR034744">
    <property type="entry name" value="RH2"/>
</dbReference>
<dbReference type="AlphaFoldDB" id="A0A8S2GFI5"/>
<dbReference type="PROSITE" id="PS51776">
    <property type="entry name" value="RH1"/>
    <property type="match status" value="1"/>
</dbReference>
<dbReference type="Pfam" id="PF19056">
    <property type="entry name" value="WD40_2"/>
    <property type="match status" value="1"/>
</dbReference>
<dbReference type="InterPro" id="IPR011047">
    <property type="entry name" value="Quinoprotein_ADH-like_sf"/>
</dbReference>
<dbReference type="GO" id="GO:0005078">
    <property type="term" value="F:MAP-kinase scaffold activity"/>
    <property type="evidence" value="ECO:0007669"/>
    <property type="project" value="InterPro"/>
</dbReference>
<evidence type="ECO:0000256" key="4">
    <source>
        <dbReference type="ARBA" id="ARBA00023054"/>
    </source>
</evidence>
<evidence type="ECO:0000313" key="9">
    <source>
        <dbReference type="EMBL" id="CAF0735478.1"/>
    </source>
</evidence>
<dbReference type="PANTHER" id="PTHR13886">
    <property type="entry name" value="JNK/SAPK-ASSOCIATED PROTEIN"/>
    <property type="match status" value="1"/>
</dbReference>
<feature type="compositionally biased region" description="Polar residues" evidence="6">
    <location>
        <begin position="581"/>
        <end position="605"/>
    </location>
</feature>
<evidence type="ECO:0000256" key="6">
    <source>
        <dbReference type="SAM" id="MobiDB-lite"/>
    </source>
</evidence>
<dbReference type="PROSITE" id="PS51777">
    <property type="entry name" value="RH2"/>
    <property type="match status" value="1"/>
</dbReference>
<feature type="domain" description="RH2" evidence="8">
    <location>
        <begin position="450"/>
        <end position="523"/>
    </location>
</feature>
<dbReference type="GO" id="GO:0019894">
    <property type="term" value="F:kinesin binding"/>
    <property type="evidence" value="ECO:0007669"/>
    <property type="project" value="TreeGrafter"/>
</dbReference>
<dbReference type="InterPro" id="IPR039911">
    <property type="entry name" value="JIP3/JIP4"/>
</dbReference>
<dbReference type="GO" id="GO:0008432">
    <property type="term" value="F:JUN kinase binding"/>
    <property type="evidence" value="ECO:0007669"/>
    <property type="project" value="TreeGrafter"/>
</dbReference>
<comment type="similarity">
    <text evidence="2">Belongs to the JIP scaffold family.</text>
</comment>
<evidence type="ECO:0000259" key="7">
    <source>
        <dbReference type="PROSITE" id="PS51776"/>
    </source>
</evidence>
<feature type="region of interest" description="Disordered" evidence="6">
    <location>
        <begin position="429"/>
        <end position="450"/>
    </location>
</feature>
<feature type="compositionally biased region" description="Polar residues" evidence="6">
    <location>
        <begin position="29"/>
        <end position="48"/>
    </location>
</feature>
<dbReference type="PANTHER" id="PTHR13886:SF4">
    <property type="entry name" value="JNK-INTERACTING PROTEIN 3"/>
    <property type="match status" value="1"/>
</dbReference>
<dbReference type="EMBL" id="CAJOBA010000188">
    <property type="protein sequence ID" value="CAF3512138.1"/>
    <property type="molecule type" value="Genomic_DNA"/>
</dbReference>
<dbReference type="EMBL" id="CAJNOK010000188">
    <property type="protein sequence ID" value="CAF0735478.1"/>
    <property type="molecule type" value="Genomic_DNA"/>
</dbReference>
<dbReference type="FunFam" id="1.20.5.1000:FF:000001">
    <property type="entry name" value="C-Jun-amino-terminal kinase-interacting protein 3 isoform X2"/>
    <property type="match status" value="1"/>
</dbReference>
<comment type="subcellular location">
    <subcellularLocation>
        <location evidence="1">Cytoplasm</location>
    </subcellularLocation>
</comment>
<feature type="domain" description="RH1" evidence="7">
    <location>
        <begin position="38"/>
        <end position="126"/>
    </location>
</feature>
<evidence type="ECO:0000259" key="8">
    <source>
        <dbReference type="PROSITE" id="PS51777"/>
    </source>
</evidence>
<accession>A0A8S2GFI5</accession>
<dbReference type="InterPro" id="IPR034743">
    <property type="entry name" value="RH1"/>
</dbReference>
<proteinExistence type="inferred from homology"/>
<feature type="compositionally biased region" description="Basic and acidic residues" evidence="6">
    <location>
        <begin position="429"/>
        <end position="440"/>
    </location>
</feature>
<evidence type="ECO:0000313" key="11">
    <source>
        <dbReference type="Proteomes" id="UP000682733"/>
    </source>
</evidence>
<keyword evidence="4 5" id="KW-0175">Coiled coil</keyword>